<accession>B0DCH8</accession>
<dbReference type="KEGG" id="lbc:LACBIDRAFT_298222"/>
<evidence type="ECO:0000313" key="3">
    <source>
        <dbReference type="Proteomes" id="UP000001194"/>
    </source>
</evidence>
<keyword evidence="1" id="KW-1133">Transmembrane helix</keyword>
<dbReference type="EMBL" id="DS547103">
    <property type="protein sequence ID" value="EDR07901.1"/>
    <property type="molecule type" value="Genomic_DNA"/>
</dbReference>
<dbReference type="GeneID" id="6077058"/>
<sequence>MDIGDSVLNATRVINIRLSRGVTNFRIGRLYDWGDDEVGWFGGLGFVVAVFCFTSKINTLVSLST</sequence>
<dbReference type="AlphaFoldDB" id="B0DCH8"/>
<protein>
    <submittedName>
        <fullName evidence="2">Predicted protein</fullName>
    </submittedName>
</protein>
<keyword evidence="3" id="KW-1185">Reference proteome</keyword>
<dbReference type="HOGENOM" id="CLU_2850096_0_0_1"/>
<feature type="transmembrane region" description="Helical" evidence="1">
    <location>
        <begin position="38"/>
        <end position="61"/>
    </location>
</feature>
<dbReference type="Proteomes" id="UP000001194">
    <property type="component" value="Unassembled WGS sequence"/>
</dbReference>
<keyword evidence="1" id="KW-0472">Membrane</keyword>
<gene>
    <name evidence="2" type="ORF">LACBIDRAFT_298222</name>
</gene>
<name>B0DCH8_LACBS</name>
<keyword evidence="1" id="KW-0812">Transmembrane</keyword>
<reference evidence="2 3" key="1">
    <citation type="journal article" date="2008" name="Nature">
        <title>The genome of Laccaria bicolor provides insights into mycorrhizal symbiosis.</title>
        <authorList>
            <person name="Martin F."/>
            <person name="Aerts A."/>
            <person name="Ahren D."/>
            <person name="Brun A."/>
            <person name="Danchin E.G.J."/>
            <person name="Duchaussoy F."/>
            <person name="Gibon J."/>
            <person name="Kohler A."/>
            <person name="Lindquist E."/>
            <person name="Pereda V."/>
            <person name="Salamov A."/>
            <person name="Shapiro H.J."/>
            <person name="Wuyts J."/>
            <person name="Blaudez D."/>
            <person name="Buee M."/>
            <person name="Brokstein P."/>
            <person name="Canbaeck B."/>
            <person name="Cohen D."/>
            <person name="Courty P.E."/>
            <person name="Coutinho P.M."/>
            <person name="Delaruelle C."/>
            <person name="Detter J.C."/>
            <person name="Deveau A."/>
            <person name="DiFazio S."/>
            <person name="Duplessis S."/>
            <person name="Fraissinet-Tachet L."/>
            <person name="Lucic E."/>
            <person name="Frey-Klett P."/>
            <person name="Fourrey C."/>
            <person name="Feussner I."/>
            <person name="Gay G."/>
            <person name="Grimwood J."/>
            <person name="Hoegger P.J."/>
            <person name="Jain P."/>
            <person name="Kilaru S."/>
            <person name="Labbe J."/>
            <person name="Lin Y.C."/>
            <person name="Legue V."/>
            <person name="Le Tacon F."/>
            <person name="Marmeisse R."/>
            <person name="Melayah D."/>
            <person name="Montanini B."/>
            <person name="Muratet M."/>
            <person name="Nehls U."/>
            <person name="Niculita-Hirzel H."/>
            <person name="Oudot-Le Secq M.P."/>
            <person name="Peter M."/>
            <person name="Quesneville H."/>
            <person name="Rajashekar B."/>
            <person name="Reich M."/>
            <person name="Rouhier N."/>
            <person name="Schmutz J."/>
            <person name="Yin T."/>
            <person name="Chalot M."/>
            <person name="Henrissat B."/>
            <person name="Kuees U."/>
            <person name="Lucas S."/>
            <person name="Van de Peer Y."/>
            <person name="Podila G.K."/>
            <person name="Polle A."/>
            <person name="Pukkila P.J."/>
            <person name="Richardson P.M."/>
            <person name="Rouze P."/>
            <person name="Sanders I.R."/>
            <person name="Stajich J.E."/>
            <person name="Tunlid A."/>
            <person name="Tuskan G."/>
            <person name="Grigoriev I.V."/>
        </authorList>
    </citation>
    <scope>NUCLEOTIDE SEQUENCE [LARGE SCALE GENOMIC DNA]</scope>
    <source>
        <strain evidence="3">S238N-H82 / ATCC MYA-4686</strain>
    </source>
</reference>
<evidence type="ECO:0000313" key="2">
    <source>
        <dbReference type="EMBL" id="EDR07901.1"/>
    </source>
</evidence>
<dbReference type="RefSeq" id="XP_001881690.1">
    <property type="nucleotide sequence ID" value="XM_001881655.1"/>
</dbReference>
<dbReference type="InParanoid" id="B0DCH8"/>
<proteinExistence type="predicted"/>
<organism evidence="3">
    <name type="scientific">Laccaria bicolor (strain S238N-H82 / ATCC MYA-4686)</name>
    <name type="common">Bicoloured deceiver</name>
    <name type="synonym">Laccaria laccata var. bicolor</name>
    <dbReference type="NCBI Taxonomy" id="486041"/>
    <lineage>
        <taxon>Eukaryota</taxon>
        <taxon>Fungi</taxon>
        <taxon>Dikarya</taxon>
        <taxon>Basidiomycota</taxon>
        <taxon>Agaricomycotina</taxon>
        <taxon>Agaricomycetes</taxon>
        <taxon>Agaricomycetidae</taxon>
        <taxon>Agaricales</taxon>
        <taxon>Agaricineae</taxon>
        <taxon>Hydnangiaceae</taxon>
        <taxon>Laccaria</taxon>
    </lineage>
</organism>
<evidence type="ECO:0000256" key="1">
    <source>
        <dbReference type="SAM" id="Phobius"/>
    </source>
</evidence>